<organism evidence="3 4">
    <name type="scientific">Pontixanthobacter aquaemixtae</name>
    <dbReference type="NCBI Taxonomy" id="1958940"/>
    <lineage>
        <taxon>Bacteria</taxon>
        <taxon>Pseudomonadati</taxon>
        <taxon>Pseudomonadota</taxon>
        <taxon>Alphaproteobacteria</taxon>
        <taxon>Sphingomonadales</taxon>
        <taxon>Erythrobacteraceae</taxon>
        <taxon>Pontixanthobacter</taxon>
    </lineage>
</organism>
<reference evidence="3 4" key="1">
    <citation type="submission" date="2019-12" db="EMBL/GenBank/DDBJ databases">
        <title>Genomic-based taxomic classification of the family Erythrobacteraceae.</title>
        <authorList>
            <person name="Xu L."/>
        </authorList>
    </citation>
    <scope>NUCLEOTIDE SEQUENCE [LARGE SCALE GENOMIC DNA]</scope>
    <source>
        <strain evidence="3 4">KCTC 52763</strain>
    </source>
</reference>
<dbReference type="PROSITE" id="PS51257">
    <property type="entry name" value="PROKAR_LIPOPROTEIN"/>
    <property type="match status" value="1"/>
</dbReference>
<keyword evidence="2" id="KW-0732">Signal</keyword>
<evidence type="ECO:0000256" key="2">
    <source>
        <dbReference type="SAM" id="SignalP"/>
    </source>
</evidence>
<dbReference type="RefSeq" id="WP_160605075.1">
    <property type="nucleotide sequence ID" value="NZ_WTYX01000002.1"/>
</dbReference>
<dbReference type="EMBL" id="WTYX01000002">
    <property type="protein sequence ID" value="MXO91398.1"/>
    <property type="molecule type" value="Genomic_DNA"/>
</dbReference>
<protein>
    <recommendedName>
        <fullName evidence="5">Lipoprotein</fullName>
    </recommendedName>
</protein>
<evidence type="ECO:0000313" key="4">
    <source>
        <dbReference type="Proteomes" id="UP000442714"/>
    </source>
</evidence>
<accession>A0A844ZUI1</accession>
<evidence type="ECO:0000313" key="3">
    <source>
        <dbReference type="EMBL" id="MXO91398.1"/>
    </source>
</evidence>
<feature type="coiled-coil region" evidence="1">
    <location>
        <begin position="61"/>
        <end position="88"/>
    </location>
</feature>
<name>A0A844ZUI1_9SPHN</name>
<sequence>MLHSRRYKACCLAAFFALALQGCIAKTAVDVVTAPVRMASKAVDFATVSQSERDERRGREIREEEERIGKLERQYDSYQRDCENGDRRACKKARETYAELYPDD</sequence>
<feature type="signal peptide" evidence="2">
    <location>
        <begin position="1"/>
        <end position="19"/>
    </location>
</feature>
<keyword evidence="4" id="KW-1185">Reference proteome</keyword>
<dbReference type="Proteomes" id="UP000442714">
    <property type="component" value="Unassembled WGS sequence"/>
</dbReference>
<keyword evidence="1" id="KW-0175">Coiled coil</keyword>
<comment type="caution">
    <text evidence="3">The sequence shown here is derived from an EMBL/GenBank/DDBJ whole genome shotgun (WGS) entry which is preliminary data.</text>
</comment>
<proteinExistence type="predicted"/>
<evidence type="ECO:0000256" key="1">
    <source>
        <dbReference type="SAM" id="Coils"/>
    </source>
</evidence>
<evidence type="ECO:0008006" key="5">
    <source>
        <dbReference type="Google" id="ProtNLM"/>
    </source>
</evidence>
<dbReference type="AlphaFoldDB" id="A0A844ZUI1"/>
<gene>
    <name evidence="3" type="ORF">GRI41_11230</name>
</gene>
<dbReference type="OrthoDB" id="7428913at2"/>
<feature type="chain" id="PRO_5032365076" description="Lipoprotein" evidence="2">
    <location>
        <begin position="20"/>
        <end position="104"/>
    </location>
</feature>